<dbReference type="OrthoDB" id="5418899at2759"/>
<dbReference type="GeneID" id="25321092"/>
<protein>
    <submittedName>
        <fullName evidence="1">Uncharacterized protein</fullName>
    </submittedName>
</protein>
<dbReference type="EMBL" id="LASV01000688">
    <property type="protein sequence ID" value="KKA17233.1"/>
    <property type="molecule type" value="Genomic_DNA"/>
</dbReference>
<dbReference type="STRING" id="1408163.A0A0F4YHZ7"/>
<evidence type="ECO:0000313" key="2">
    <source>
        <dbReference type="Proteomes" id="UP000053958"/>
    </source>
</evidence>
<keyword evidence="2" id="KW-1185">Reference proteome</keyword>
<reference evidence="1 2" key="1">
    <citation type="submission" date="2015-04" db="EMBL/GenBank/DDBJ databases">
        <authorList>
            <person name="Heijne W.H."/>
            <person name="Fedorova N.D."/>
            <person name="Nierman W.C."/>
            <person name="Vollebregt A.W."/>
            <person name="Zhao Z."/>
            <person name="Wu L."/>
            <person name="Kumar M."/>
            <person name="Stam H."/>
            <person name="van den Berg M.A."/>
            <person name="Pel H.J."/>
        </authorList>
    </citation>
    <scope>NUCLEOTIDE SEQUENCE [LARGE SCALE GENOMIC DNA]</scope>
    <source>
        <strain evidence="1 2">CBS 393.64</strain>
    </source>
</reference>
<dbReference type="AlphaFoldDB" id="A0A0F4YHZ7"/>
<dbReference type="Proteomes" id="UP000053958">
    <property type="component" value="Unassembled WGS sequence"/>
</dbReference>
<feature type="non-terminal residue" evidence="1">
    <location>
        <position position="1"/>
    </location>
</feature>
<sequence>RRGKSPDRRLILSDGLLRMSRLDLFDSARFFATSVPMKTASVPFIRYAAAAVACKHLARLKGVKPLVNPLFTSPATTEVYPNVSRVDWLFKASNYYYQSLSLLRQAVARNLDGSHNMDAVGSPIQIMCQDLGLDTGSLDDMRSPEVAPPASVSGNVDDILTASVILTIYDLLDTPGPEWEA</sequence>
<name>A0A0F4YHZ7_RASE3</name>
<evidence type="ECO:0000313" key="1">
    <source>
        <dbReference type="EMBL" id="KKA17233.1"/>
    </source>
</evidence>
<accession>A0A0F4YHZ7</accession>
<proteinExistence type="predicted"/>
<comment type="caution">
    <text evidence="1">The sequence shown here is derived from an EMBL/GenBank/DDBJ whole genome shotgun (WGS) entry which is preliminary data.</text>
</comment>
<gene>
    <name evidence="1" type="ORF">T310_9064</name>
</gene>
<dbReference type="RefSeq" id="XP_013323845.1">
    <property type="nucleotide sequence ID" value="XM_013468391.1"/>
</dbReference>
<organism evidence="1 2">
    <name type="scientific">Rasamsonia emersonii (strain ATCC 16479 / CBS 393.64 / IMI 116815)</name>
    <dbReference type="NCBI Taxonomy" id="1408163"/>
    <lineage>
        <taxon>Eukaryota</taxon>
        <taxon>Fungi</taxon>
        <taxon>Dikarya</taxon>
        <taxon>Ascomycota</taxon>
        <taxon>Pezizomycotina</taxon>
        <taxon>Eurotiomycetes</taxon>
        <taxon>Eurotiomycetidae</taxon>
        <taxon>Eurotiales</taxon>
        <taxon>Trichocomaceae</taxon>
        <taxon>Rasamsonia</taxon>
    </lineage>
</organism>